<evidence type="ECO:0000313" key="2">
    <source>
        <dbReference type="Proteomes" id="UP001417504"/>
    </source>
</evidence>
<sequence>MHKAQKKIFSWKSSLREVGFAVKYVNRHGQMAKACKMAKLQVLLRQIIDFHALSKLTISNHQAKLRTHKKV</sequence>
<proteinExistence type="predicted"/>
<gene>
    <name evidence="1" type="ORF">Sjap_003707</name>
</gene>
<protein>
    <submittedName>
        <fullName evidence="1">Uncharacterized protein</fullName>
    </submittedName>
</protein>
<evidence type="ECO:0000313" key="1">
    <source>
        <dbReference type="EMBL" id="KAK9156227.1"/>
    </source>
</evidence>
<comment type="caution">
    <text evidence="1">The sequence shown here is derived from an EMBL/GenBank/DDBJ whole genome shotgun (WGS) entry which is preliminary data.</text>
</comment>
<keyword evidence="2" id="KW-1185">Reference proteome</keyword>
<organism evidence="1 2">
    <name type="scientific">Stephania japonica</name>
    <dbReference type="NCBI Taxonomy" id="461633"/>
    <lineage>
        <taxon>Eukaryota</taxon>
        <taxon>Viridiplantae</taxon>
        <taxon>Streptophyta</taxon>
        <taxon>Embryophyta</taxon>
        <taxon>Tracheophyta</taxon>
        <taxon>Spermatophyta</taxon>
        <taxon>Magnoliopsida</taxon>
        <taxon>Ranunculales</taxon>
        <taxon>Menispermaceae</taxon>
        <taxon>Menispermoideae</taxon>
        <taxon>Cissampelideae</taxon>
        <taxon>Stephania</taxon>
    </lineage>
</organism>
<reference evidence="1 2" key="1">
    <citation type="submission" date="2024-01" db="EMBL/GenBank/DDBJ databases">
        <title>Genome assemblies of Stephania.</title>
        <authorList>
            <person name="Yang L."/>
        </authorList>
    </citation>
    <scope>NUCLEOTIDE SEQUENCE [LARGE SCALE GENOMIC DNA]</scope>
    <source>
        <strain evidence="1">QJT</strain>
        <tissue evidence="1">Leaf</tissue>
    </source>
</reference>
<dbReference type="Proteomes" id="UP001417504">
    <property type="component" value="Unassembled WGS sequence"/>
</dbReference>
<accession>A0AAP0KRE1</accession>
<dbReference type="EMBL" id="JBBNAE010000001">
    <property type="protein sequence ID" value="KAK9156227.1"/>
    <property type="molecule type" value="Genomic_DNA"/>
</dbReference>
<name>A0AAP0KRE1_9MAGN</name>
<dbReference type="AlphaFoldDB" id="A0AAP0KRE1"/>